<accession>A0ABW1MMG3</accession>
<dbReference type="InterPro" id="IPR050570">
    <property type="entry name" value="Cell_wall_metabolism_enzyme"/>
</dbReference>
<dbReference type="PANTHER" id="PTHR21666">
    <property type="entry name" value="PEPTIDASE-RELATED"/>
    <property type="match status" value="1"/>
</dbReference>
<feature type="compositionally biased region" description="Basic residues" evidence="2">
    <location>
        <begin position="14"/>
        <end position="25"/>
    </location>
</feature>
<evidence type="ECO:0000256" key="2">
    <source>
        <dbReference type="SAM" id="MobiDB-lite"/>
    </source>
</evidence>
<keyword evidence="3" id="KW-0472">Membrane</keyword>
<proteinExistence type="predicted"/>
<feature type="region of interest" description="Disordered" evidence="2">
    <location>
        <begin position="77"/>
        <end position="102"/>
    </location>
</feature>
<comment type="caution">
    <text evidence="5">The sequence shown here is derived from an EMBL/GenBank/DDBJ whole genome shotgun (WGS) entry which is preliminary data.</text>
</comment>
<dbReference type="EC" id="3.4.24.-" evidence="5"/>
<feature type="transmembrane region" description="Helical" evidence="3">
    <location>
        <begin position="28"/>
        <end position="47"/>
    </location>
</feature>
<dbReference type="CDD" id="cd12797">
    <property type="entry name" value="M23_peptidase"/>
    <property type="match status" value="1"/>
</dbReference>
<dbReference type="SUPFAM" id="SSF51261">
    <property type="entry name" value="Duplicated hybrid motif"/>
    <property type="match status" value="1"/>
</dbReference>
<feature type="compositionally biased region" description="Basic and acidic residues" evidence="2">
    <location>
        <begin position="77"/>
        <end position="86"/>
    </location>
</feature>
<evidence type="ECO:0000256" key="3">
    <source>
        <dbReference type="SAM" id="Phobius"/>
    </source>
</evidence>
<dbReference type="EMBL" id="JBHSPX010000006">
    <property type="protein sequence ID" value="MFC6064915.1"/>
    <property type="molecule type" value="Genomic_DNA"/>
</dbReference>
<evidence type="ECO:0000313" key="6">
    <source>
        <dbReference type="Proteomes" id="UP001596139"/>
    </source>
</evidence>
<sequence length="435" mass="45808">MHPGLSCRPEARAPHRGRAGRPRARRRGAVVSAFTIVLGGLLPGGLLTDGAPVGPAVAATAYESAALPAHVVRHEDAARRGTEVRRAGGARYESGGSGRTAARDRIAARGRAGRLVRARLEVQRLDAAASRAGRSYKEGMRAARAERARAGRLTERLRRERRTAAALRRTAGRIAAEQYRTGSGLSYAVRVLAAASPADLLRGHRLAERRERAVAARARTALRASRELAAGSAAAAGRTQALEARQQRLAGERARIGRSLDRARGRLWRLVTGAAGSGGCAGPPDRVASAAGFLAPAAVPARGWTRPVTGYTLSASYGGAGAHWANRHTGQDFAVPVGTPVRSVGRGRVSAVECGGPFGISVVVRHGRRTYTQYAHLSAVLVRPGQRVRAGQPIALSGNTGNSTGPHLHFEVRRGPGADTAVEPLHWLRGRGVRV</sequence>
<dbReference type="Proteomes" id="UP001596139">
    <property type="component" value="Unassembled WGS sequence"/>
</dbReference>
<dbReference type="RefSeq" id="WP_245659181.1">
    <property type="nucleotide sequence ID" value="NZ_JBHSPX010000006.1"/>
</dbReference>
<keyword evidence="3" id="KW-1133">Transmembrane helix</keyword>
<keyword evidence="6" id="KW-1185">Reference proteome</keyword>
<feature type="coiled-coil region" evidence="1">
    <location>
        <begin position="140"/>
        <end position="170"/>
    </location>
</feature>
<name>A0ABW1MMG3_9ACTN</name>
<dbReference type="Gene3D" id="2.70.70.10">
    <property type="entry name" value="Glucose Permease (Domain IIA)"/>
    <property type="match status" value="1"/>
</dbReference>
<dbReference type="Pfam" id="PF01551">
    <property type="entry name" value="Peptidase_M23"/>
    <property type="match status" value="1"/>
</dbReference>
<reference evidence="6" key="1">
    <citation type="journal article" date="2019" name="Int. J. Syst. Evol. Microbiol.">
        <title>The Global Catalogue of Microorganisms (GCM) 10K type strain sequencing project: providing services to taxonomists for standard genome sequencing and annotation.</title>
        <authorList>
            <consortium name="The Broad Institute Genomics Platform"/>
            <consortium name="The Broad Institute Genome Sequencing Center for Infectious Disease"/>
            <person name="Wu L."/>
            <person name="Ma J."/>
        </authorList>
    </citation>
    <scope>NUCLEOTIDE SEQUENCE [LARGE SCALE GENOMIC DNA]</scope>
    <source>
        <strain evidence="6">CGMCC 1.15180</strain>
    </source>
</reference>
<organism evidence="5 6">
    <name type="scientific">Streptomyces ochraceiscleroticus</name>
    <dbReference type="NCBI Taxonomy" id="47761"/>
    <lineage>
        <taxon>Bacteria</taxon>
        <taxon>Bacillati</taxon>
        <taxon>Actinomycetota</taxon>
        <taxon>Actinomycetes</taxon>
        <taxon>Kitasatosporales</taxon>
        <taxon>Streptomycetaceae</taxon>
        <taxon>Streptomyces</taxon>
    </lineage>
</organism>
<protein>
    <submittedName>
        <fullName evidence="5">M23 family metallopeptidase</fullName>
        <ecNumber evidence="5">3.4.24.-</ecNumber>
    </submittedName>
</protein>
<gene>
    <name evidence="5" type="ORF">ACFP4F_20540</name>
</gene>
<dbReference type="PANTHER" id="PTHR21666:SF270">
    <property type="entry name" value="MUREIN HYDROLASE ACTIVATOR ENVC"/>
    <property type="match status" value="1"/>
</dbReference>
<dbReference type="InterPro" id="IPR011055">
    <property type="entry name" value="Dup_hybrid_motif"/>
</dbReference>
<keyword evidence="1" id="KW-0175">Coiled coil</keyword>
<evidence type="ECO:0000259" key="4">
    <source>
        <dbReference type="Pfam" id="PF01551"/>
    </source>
</evidence>
<keyword evidence="3" id="KW-0812">Transmembrane</keyword>
<feature type="domain" description="M23ase beta-sheet core" evidence="4">
    <location>
        <begin position="327"/>
        <end position="414"/>
    </location>
</feature>
<dbReference type="GO" id="GO:0016787">
    <property type="term" value="F:hydrolase activity"/>
    <property type="evidence" value="ECO:0007669"/>
    <property type="project" value="UniProtKB-KW"/>
</dbReference>
<evidence type="ECO:0000256" key="1">
    <source>
        <dbReference type="SAM" id="Coils"/>
    </source>
</evidence>
<keyword evidence="5" id="KW-0378">Hydrolase</keyword>
<evidence type="ECO:0000313" key="5">
    <source>
        <dbReference type="EMBL" id="MFC6064915.1"/>
    </source>
</evidence>
<dbReference type="InterPro" id="IPR016047">
    <property type="entry name" value="M23ase_b-sheet_dom"/>
</dbReference>
<feature type="region of interest" description="Disordered" evidence="2">
    <location>
        <begin position="1"/>
        <end position="25"/>
    </location>
</feature>